<dbReference type="GO" id="GO:0016787">
    <property type="term" value="F:hydrolase activity"/>
    <property type="evidence" value="ECO:0007669"/>
    <property type="project" value="UniProtKB-KW"/>
</dbReference>
<name>A0A5C8I7E2_9MICO</name>
<dbReference type="OrthoDB" id="9804993at2"/>
<dbReference type="Gene3D" id="3.40.50.1820">
    <property type="entry name" value="alpha/beta hydrolase"/>
    <property type="match status" value="1"/>
</dbReference>
<dbReference type="SUPFAM" id="SSF53474">
    <property type="entry name" value="alpha/beta-Hydrolases"/>
    <property type="match status" value="1"/>
</dbReference>
<dbReference type="Proteomes" id="UP000321034">
    <property type="component" value="Unassembled WGS sequence"/>
</dbReference>
<accession>A0A5C8I7E2</accession>
<keyword evidence="1" id="KW-0378">Hydrolase</keyword>
<dbReference type="EMBL" id="VRSV01000001">
    <property type="protein sequence ID" value="TXK13805.1"/>
    <property type="molecule type" value="Genomic_DNA"/>
</dbReference>
<proteinExistence type="predicted"/>
<sequence>MRVVVVPGIGGSDEDHWQSRWEADSVDMVRLEPVSWDAPEFGDWSAALDRATGGERVVIVAHSLGCLLAVRWAREHEVAGLFLVAVPDPGGAAFPRVAADFGDDLVDPPGAPTLLIASDDDPYCSPERSAAFARAWQADLVSVGSHGHLNSASNLGPWHEGRDLFAGFIAAVSDPQHPST</sequence>
<reference evidence="1 2" key="1">
    <citation type="submission" date="2019-08" db="EMBL/GenBank/DDBJ databases">
        <authorList>
            <person name="Dong K."/>
        </authorList>
    </citation>
    <scope>NUCLEOTIDE SEQUENCE [LARGE SCALE GENOMIC DNA]</scope>
    <source>
        <strain evidence="1 2">JCM14558</strain>
    </source>
</reference>
<evidence type="ECO:0000313" key="1">
    <source>
        <dbReference type="EMBL" id="TXK13805.1"/>
    </source>
</evidence>
<dbReference type="InterPro" id="IPR010662">
    <property type="entry name" value="RBBP9/YdeN"/>
</dbReference>
<gene>
    <name evidence="1" type="ORF">FVP77_05050</name>
</gene>
<dbReference type="Pfam" id="PF06821">
    <property type="entry name" value="Ser_hydrolase"/>
    <property type="match status" value="1"/>
</dbReference>
<organism evidence="1 2">
    <name type="scientific">Microbacterium hatanonis</name>
    <dbReference type="NCBI Taxonomy" id="404366"/>
    <lineage>
        <taxon>Bacteria</taxon>
        <taxon>Bacillati</taxon>
        <taxon>Actinomycetota</taxon>
        <taxon>Actinomycetes</taxon>
        <taxon>Micrococcales</taxon>
        <taxon>Microbacteriaceae</taxon>
        <taxon>Microbacterium</taxon>
    </lineage>
</organism>
<keyword evidence="2" id="KW-1185">Reference proteome</keyword>
<evidence type="ECO:0000313" key="2">
    <source>
        <dbReference type="Proteomes" id="UP000321034"/>
    </source>
</evidence>
<dbReference type="AlphaFoldDB" id="A0A5C8I7E2"/>
<comment type="caution">
    <text evidence="1">The sequence shown here is derived from an EMBL/GenBank/DDBJ whole genome shotgun (WGS) entry which is preliminary data.</text>
</comment>
<dbReference type="InterPro" id="IPR029058">
    <property type="entry name" value="AB_hydrolase_fold"/>
</dbReference>
<protein>
    <submittedName>
        <fullName evidence="1">Alpha/beta fold hydrolase</fullName>
    </submittedName>
</protein>